<dbReference type="SUPFAM" id="SSF52743">
    <property type="entry name" value="Subtilisin-like"/>
    <property type="match status" value="1"/>
</dbReference>
<proteinExistence type="predicted"/>
<feature type="signal peptide" evidence="2">
    <location>
        <begin position="1"/>
        <end position="29"/>
    </location>
</feature>
<organism evidence="3 4">
    <name type="scientific">Orbilia blumenaviensis</name>
    <dbReference type="NCBI Taxonomy" id="1796055"/>
    <lineage>
        <taxon>Eukaryota</taxon>
        <taxon>Fungi</taxon>
        <taxon>Dikarya</taxon>
        <taxon>Ascomycota</taxon>
        <taxon>Pezizomycotina</taxon>
        <taxon>Orbiliomycetes</taxon>
        <taxon>Orbiliales</taxon>
        <taxon>Orbiliaceae</taxon>
        <taxon>Orbilia</taxon>
    </lineage>
</organism>
<evidence type="ECO:0000256" key="1">
    <source>
        <dbReference type="ARBA" id="ARBA00022801"/>
    </source>
</evidence>
<gene>
    <name evidence="3" type="ORF">TWF730_006057</name>
</gene>
<dbReference type="Gene3D" id="3.40.50.200">
    <property type="entry name" value="Peptidase S8/S53 domain"/>
    <property type="match status" value="1"/>
</dbReference>
<keyword evidence="2" id="KW-0732">Signal</keyword>
<dbReference type="GO" id="GO:0006508">
    <property type="term" value="P:proteolysis"/>
    <property type="evidence" value="ECO:0007669"/>
    <property type="project" value="InterPro"/>
</dbReference>
<comment type="caution">
    <text evidence="3">The sequence shown here is derived from an EMBL/GenBank/DDBJ whole genome shotgun (WGS) entry which is preliminary data.</text>
</comment>
<reference evidence="3 4" key="1">
    <citation type="submission" date="2019-10" db="EMBL/GenBank/DDBJ databases">
        <authorList>
            <person name="Palmer J.M."/>
        </authorList>
    </citation>
    <scope>NUCLEOTIDE SEQUENCE [LARGE SCALE GENOMIC DNA]</scope>
    <source>
        <strain evidence="3 4">TWF730</strain>
    </source>
</reference>
<dbReference type="InterPro" id="IPR023827">
    <property type="entry name" value="Peptidase_S8_Asp-AS"/>
</dbReference>
<protein>
    <recommendedName>
        <fullName evidence="5">Peptidase S8/S53 domain-containing protein</fullName>
    </recommendedName>
</protein>
<sequence length="657" mass="73558">MRRNKQNVFSVGLAVLVVIPCLLFSKTDAFPASSDIDMESVRSIDSGVLGWDKRIEDKYRLDEMLTFTVILKEAYWKDGTVINNIKRMFERIQDLDVDMDDGRLRKRIYSPSYKGVGTPFIMVRGQYYKIANVILGEPSDAEPHQIVGALQYLECWGIIEGERSFHSKMLWADENQFPDSQEGSKESSSFGSPLLRRGEDLHRWHRTQSSSASIGAIYPIRQNLTKRSPKKYEVQDQLLEDMRYYSKPPSISTDEWKSHVVYYEDSEGSGVDVFVLDSGLASHASEHSEFRHAYDNDQIKGWIYSEGPEQLTGFRDFADPNQGVDFHGTYVISKIIGSSTGYARKANIWVGVVTDSTDWCSPWYLIDVLFETLRRIDDNTSENPGYKAIINISTVIDYHRVGDEGRPIQEWPAKRGSSMENLVVVGSADHSGKINAWAKADFVEIYGRTDDIFVPKFEIQGNSQEGALAADGKNIYTAEDGISFGKSLRVVTRSSRCSCGREASKCLLNKPVIPIICGILATHFSANPSWSPKQAIEKLYTDAYIRGEGPDAVKIAWTGITPPSDSCSSGGDGSSRKQITSLNRHYSIHRRSDCRDISNVEEKAGVDPKLDLDPYAVVVHQTIFRTVEVTITKTKLATKVTKITRTVAIPSIIAGLS</sequence>
<dbReference type="AlphaFoldDB" id="A0AAV9VK75"/>
<evidence type="ECO:0008006" key="5">
    <source>
        <dbReference type="Google" id="ProtNLM"/>
    </source>
</evidence>
<dbReference type="InterPro" id="IPR036852">
    <property type="entry name" value="Peptidase_S8/S53_dom_sf"/>
</dbReference>
<feature type="chain" id="PRO_5043530278" description="Peptidase S8/S53 domain-containing protein" evidence="2">
    <location>
        <begin position="30"/>
        <end position="657"/>
    </location>
</feature>
<dbReference type="Proteomes" id="UP001373714">
    <property type="component" value="Unassembled WGS sequence"/>
</dbReference>
<keyword evidence="4" id="KW-1185">Reference proteome</keyword>
<accession>A0AAV9VK75</accession>
<dbReference type="GO" id="GO:0004252">
    <property type="term" value="F:serine-type endopeptidase activity"/>
    <property type="evidence" value="ECO:0007669"/>
    <property type="project" value="InterPro"/>
</dbReference>
<name>A0AAV9VK75_9PEZI</name>
<evidence type="ECO:0000256" key="2">
    <source>
        <dbReference type="SAM" id="SignalP"/>
    </source>
</evidence>
<evidence type="ECO:0000313" key="3">
    <source>
        <dbReference type="EMBL" id="KAK6362365.1"/>
    </source>
</evidence>
<evidence type="ECO:0000313" key="4">
    <source>
        <dbReference type="Proteomes" id="UP001373714"/>
    </source>
</evidence>
<dbReference type="EMBL" id="JAVHNS010000002">
    <property type="protein sequence ID" value="KAK6362365.1"/>
    <property type="molecule type" value="Genomic_DNA"/>
</dbReference>
<keyword evidence="1" id="KW-0378">Hydrolase</keyword>
<dbReference type="PROSITE" id="PS00136">
    <property type="entry name" value="SUBTILASE_ASP"/>
    <property type="match status" value="1"/>
</dbReference>